<proteinExistence type="predicted"/>
<name>A0A5A7TDZ0_CUCMM</name>
<gene>
    <name evidence="3" type="ORF">E5676_scaffold169G002810</name>
    <name evidence="2" type="ORF">E6C27_scaffold64G002790</name>
</gene>
<organism evidence="2 4">
    <name type="scientific">Cucumis melo var. makuwa</name>
    <name type="common">Oriental melon</name>
    <dbReference type="NCBI Taxonomy" id="1194695"/>
    <lineage>
        <taxon>Eukaryota</taxon>
        <taxon>Viridiplantae</taxon>
        <taxon>Streptophyta</taxon>
        <taxon>Embryophyta</taxon>
        <taxon>Tracheophyta</taxon>
        <taxon>Spermatophyta</taxon>
        <taxon>Magnoliopsida</taxon>
        <taxon>eudicotyledons</taxon>
        <taxon>Gunneridae</taxon>
        <taxon>Pentapetalae</taxon>
        <taxon>rosids</taxon>
        <taxon>fabids</taxon>
        <taxon>Cucurbitales</taxon>
        <taxon>Cucurbitaceae</taxon>
        <taxon>Benincaseae</taxon>
        <taxon>Cucumis</taxon>
    </lineage>
</organism>
<feature type="region of interest" description="Disordered" evidence="1">
    <location>
        <begin position="1"/>
        <end position="54"/>
    </location>
</feature>
<comment type="caution">
    <text evidence="2">The sequence shown here is derived from an EMBL/GenBank/DDBJ whole genome shotgun (WGS) entry which is preliminary data.</text>
</comment>
<evidence type="ECO:0000256" key="1">
    <source>
        <dbReference type="SAM" id="MobiDB-lite"/>
    </source>
</evidence>
<dbReference type="EMBL" id="SSTE01018412">
    <property type="protein sequence ID" value="KAA0039469.1"/>
    <property type="molecule type" value="Genomic_DNA"/>
</dbReference>
<dbReference type="EMBL" id="SSTD01016718">
    <property type="protein sequence ID" value="TYK00659.1"/>
    <property type="molecule type" value="Genomic_DNA"/>
</dbReference>
<reference evidence="4 5" key="1">
    <citation type="submission" date="2019-08" db="EMBL/GenBank/DDBJ databases">
        <title>Draft genome sequences of two oriental melons (Cucumis melo L. var makuwa).</title>
        <authorList>
            <person name="Kwon S.-Y."/>
        </authorList>
    </citation>
    <scope>NUCLEOTIDE SEQUENCE [LARGE SCALE GENOMIC DNA]</scope>
    <source>
        <strain evidence="5">cv. Chang Bougi</strain>
        <strain evidence="4">cv. SW 3</strain>
        <tissue evidence="2">Leaf</tissue>
    </source>
</reference>
<sequence>MGTMEQAASLTPHEKEISGGKWRDVMVQLREDYHGPGPNKPKASYNMAAPSATP</sequence>
<dbReference type="Proteomes" id="UP000321947">
    <property type="component" value="Unassembled WGS sequence"/>
</dbReference>
<protein>
    <submittedName>
        <fullName evidence="2">Uncharacterized protein</fullName>
    </submittedName>
</protein>
<evidence type="ECO:0000313" key="3">
    <source>
        <dbReference type="EMBL" id="TYK00659.1"/>
    </source>
</evidence>
<dbReference type="AlphaFoldDB" id="A0A5A7TDZ0"/>
<accession>A0A5A7TDZ0</accession>
<dbReference type="Proteomes" id="UP000321393">
    <property type="component" value="Unassembled WGS sequence"/>
</dbReference>
<feature type="compositionally biased region" description="Basic and acidic residues" evidence="1">
    <location>
        <begin position="12"/>
        <end position="34"/>
    </location>
</feature>
<evidence type="ECO:0000313" key="5">
    <source>
        <dbReference type="Proteomes" id="UP000321947"/>
    </source>
</evidence>
<evidence type="ECO:0000313" key="4">
    <source>
        <dbReference type="Proteomes" id="UP000321393"/>
    </source>
</evidence>
<evidence type="ECO:0000313" key="2">
    <source>
        <dbReference type="EMBL" id="KAA0039469.1"/>
    </source>
</evidence>